<reference evidence="2" key="2">
    <citation type="submission" date="2011-02" db="EMBL/GenBank/DDBJ databases">
        <authorList>
            <person name="MacLean D."/>
        </authorList>
    </citation>
    <scope>NUCLEOTIDE SEQUENCE</scope>
</reference>
<evidence type="ECO:0000256" key="1">
    <source>
        <dbReference type="SAM" id="MobiDB-lite"/>
    </source>
</evidence>
<dbReference type="HOGENOM" id="CLU_391002_0_0_1"/>
<feature type="region of interest" description="Disordered" evidence="1">
    <location>
        <begin position="679"/>
        <end position="706"/>
    </location>
</feature>
<reference evidence="2" key="1">
    <citation type="journal article" date="2011" name="PLoS Biol.">
        <title>Gene gain and loss during evolution of obligate parasitism in the white rust pathogen of Arabidopsis thaliana.</title>
        <authorList>
            <person name="Kemen E."/>
            <person name="Gardiner A."/>
            <person name="Schultz-Larsen T."/>
            <person name="Kemen A.C."/>
            <person name="Balmuth A.L."/>
            <person name="Robert-Seilaniantz A."/>
            <person name="Bailey K."/>
            <person name="Holub E."/>
            <person name="Studholme D.J."/>
            <person name="Maclean D."/>
            <person name="Jones J.D."/>
        </authorList>
    </citation>
    <scope>NUCLEOTIDE SEQUENCE</scope>
</reference>
<evidence type="ECO:0000313" key="2">
    <source>
        <dbReference type="EMBL" id="CCA15106.1"/>
    </source>
</evidence>
<proteinExistence type="predicted"/>
<dbReference type="AlphaFoldDB" id="F0W227"/>
<sequence length="706" mass="79583">MTMPEVLERDGLVKNLFHNLWSKDDAGNGPHISIPHTILYASGKPLSWYFTSLKTGRVKRKHKAHMTDAHIERSFLKDKESPTDIVAYYIHILHHDDTNTFASHVDTPDSLHEDSSLKNPATIQYFDTLGLRDFFKRCEEGNNQSGVLQRFITPKSNHNSAIRAIWSPRICLVDRRTNRYKVNDSKYSVYERAVTFDGPDSFSRHDPMRGTLLIGEVQLACQEIAEHLIRVSCKQTSVSTLVLHFKLDTQERLWLQWCSSLRTMNNYAEDSQPNVCHRTMRGTASAPQLARARPADLTADPKVPAHLLQAGALRRMQPSQSLSSLRTNFKGPTLERGFGDLMTCPSCGNTVDSNRMSSTSYRTIVQHYQKFLIYARLHSTSDSSLSLQWPPEQQLIQAAGGVGFGILPLLIEKQKSSYLNPVDVATNVSVSTSNSTNSSVVLYLERDWAIPPVLQHLNPSWTIEDYERYRHDPICMQKLIAVCENCCLTYLDYATNALELNNSIHTNAPITLRPFQENVDSLHRLNHPICPKARKKLYPIAEQHLGLGRYSQRSLSKSCKAANKEAWKPIPAPSRKTQSQGPTCSSIERSLLGNSSRFENSSRIEISHRSLHSSEGAAVSSTRIHANTAGISTAEEDCLDLLEVLTEDLLSDNVSRCDVINEDDSYFGAMIDEDSAATHFRKKSEASMDKTKQSTSLKKIRRKKNR</sequence>
<organism evidence="2">
    <name type="scientific">Albugo laibachii Nc14</name>
    <dbReference type="NCBI Taxonomy" id="890382"/>
    <lineage>
        <taxon>Eukaryota</taxon>
        <taxon>Sar</taxon>
        <taxon>Stramenopiles</taxon>
        <taxon>Oomycota</taxon>
        <taxon>Peronosporomycetes</taxon>
        <taxon>Albuginales</taxon>
        <taxon>Albuginaceae</taxon>
        <taxon>Albugo</taxon>
    </lineage>
</organism>
<feature type="compositionally biased region" description="Basic and acidic residues" evidence="1">
    <location>
        <begin position="683"/>
        <end position="692"/>
    </location>
</feature>
<gene>
    <name evidence="2" type="primary">AlNc14C8G1100</name>
    <name evidence="2" type="ORF">ALNC14_012490</name>
</gene>
<protein>
    <submittedName>
        <fullName evidence="2">Uncharacterized protein AlNc14C8G1100</fullName>
    </submittedName>
</protein>
<name>F0W227_9STRA</name>
<dbReference type="EMBL" id="FR824053">
    <property type="protein sequence ID" value="CCA15106.1"/>
    <property type="molecule type" value="Genomic_DNA"/>
</dbReference>
<accession>F0W227</accession>